<evidence type="ECO:0000256" key="2">
    <source>
        <dbReference type="ARBA" id="ARBA00023015"/>
    </source>
</evidence>
<dbReference type="Gene3D" id="3.40.190.290">
    <property type="match status" value="1"/>
</dbReference>
<evidence type="ECO:0000256" key="1">
    <source>
        <dbReference type="ARBA" id="ARBA00009437"/>
    </source>
</evidence>
<dbReference type="SUPFAM" id="SSF53850">
    <property type="entry name" value="Periplasmic binding protein-like II"/>
    <property type="match status" value="1"/>
</dbReference>
<dbReference type="SUPFAM" id="SSF46785">
    <property type="entry name" value="Winged helix' DNA-binding domain"/>
    <property type="match status" value="1"/>
</dbReference>
<keyword evidence="7" id="KW-1185">Reference proteome</keyword>
<dbReference type="InterPro" id="IPR005119">
    <property type="entry name" value="LysR_subst-bd"/>
</dbReference>
<name>A0ABW4KAY7_9BACI</name>
<evidence type="ECO:0000256" key="4">
    <source>
        <dbReference type="ARBA" id="ARBA00023163"/>
    </source>
</evidence>
<keyword evidence="4" id="KW-0804">Transcription</keyword>
<dbReference type="PANTHER" id="PTHR30346:SF28">
    <property type="entry name" value="HTH-TYPE TRANSCRIPTIONAL REGULATOR CYNR"/>
    <property type="match status" value="1"/>
</dbReference>
<dbReference type="PROSITE" id="PS50931">
    <property type="entry name" value="HTH_LYSR"/>
    <property type="match status" value="1"/>
</dbReference>
<comment type="similarity">
    <text evidence="1">Belongs to the LysR transcriptional regulatory family.</text>
</comment>
<comment type="caution">
    <text evidence="6">The sequence shown here is derived from an EMBL/GenBank/DDBJ whole genome shotgun (WGS) entry which is preliminary data.</text>
</comment>
<feature type="domain" description="HTH lysR-type" evidence="5">
    <location>
        <begin position="1"/>
        <end position="58"/>
    </location>
</feature>
<keyword evidence="3" id="KW-0238">DNA-binding</keyword>
<dbReference type="EMBL" id="JBHUEO010000003">
    <property type="protein sequence ID" value="MFD1705365.1"/>
    <property type="molecule type" value="Genomic_DNA"/>
</dbReference>
<dbReference type="Proteomes" id="UP001597301">
    <property type="component" value="Unassembled WGS sequence"/>
</dbReference>
<dbReference type="Pfam" id="PF03466">
    <property type="entry name" value="LysR_substrate"/>
    <property type="match status" value="1"/>
</dbReference>
<reference evidence="7" key="1">
    <citation type="journal article" date="2019" name="Int. J. Syst. Evol. Microbiol.">
        <title>The Global Catalogue of Microorganisms (GCM) 10K type strain sequencing project: providing services to taxonomists for standard genome sequencing and annotation.</title>
        <authorList>
            <consortium name="The Broad Institute Genomics Platform"/>
            <consortium name="The Broad Institute Genome Sequencing Center for Infectious Disease"/>
            <person name="Wu L."/>
            <person name="Ma J."/>
        </authorList>
    </citation>
    <scope>NUCLEOTIDE SEQUENCE [LARGE SCALE GENOMIC DNA]</scope>
    <source>
        <strain evidence="7">CGMCC 1.12295</strain>
    </source>
</reference>
<protein>
    <submittedName>
        <fullName evidence="6">LysR family transcriptional regulator</fullName>
    </submittedName>
</protein>
<proteinExistence type="inferred from homology"/>
<dbReference type="PRINTS" id="PR00039">
    <property type="entry name" value="HTHLYSR"/>
</dbReference>
<dbReference type="Gene3D" id="1.10.10.10">
    <property type="entry name" value="Winged helix-like DNA-binding domain superfamily/Winged helix DNA-binding domain"/>
    <property type="match status" value="1"/>
</dbReference>
<keyword evidence="2" id="KW-0805">Transcription regulation</keyword>
<evidence type="ECO:0000256" key="3">
    <source>
        <dbReference type="ARBA" id="ARBA00023125"/>
    </source>
</evidence>
<evidence type="ECO:0000313" key="7">
    <source>
        <dbReference type="Proteomes" id="UP001597301"/>
    </source>
</evidence>
<dbReference type="InterPro" id="IPR036390">
    <property type="entry name" value="WH_DNA-bd_sf"/>
</dbReference>
<gene>
    <name evidence="6" type="ORF">ACFSCZ_01200</name>
</gene>
<accession>A0ABW4KAY7</accession>
<dbReference type="Pfam" id="PF00126">
    <property type="entry name" value="HTH_1"/>
    <property type="match status" value="1"/>
</dbReference>
<evidence type="ECO:0000259" key="5">
    <source>
        <dbReference type="PROSITE" id="PS50931"/>
    </source>
</evidence>
<dbReference type="PANTHER" id="PTHR30346">
    <property type="entry name" value="TRANSCRIPTIONAL DUAL REGULATOR HCAR-RELATED"/>
    <property type="match status" value="1"/>
</dbReference>
<dbReference type="RefSeq" id="WP_380771723.1">
    <property type="nucleotide sequence ID" value="NZ_JBHUEO010000003.1"/>
</dbReference>
<sequence length="303" mass="34276">MELQKLKYFIAVVDHGTVSEAAKALNMTQPPLSMLLKKFEEEIGIKLFRRKGKRLFLTNAGQFVYQQGKELLASSEAILKEAREVEREYHGSVMIGSATVANFTLIPEVIQRLNDQSINISTYVREGSTPNILEHLRYHKLDIGIVRNVYDREDLITTKLLTEPLMVALPPNHPLAGRKYVSLKELKDESFLLHHSSFEYNVSESIIMECKKRGFSPKVMYWGIETLPMLGMVNAGMGVAFPPKSIIRTVGFDLPPLAELTDPFIPTTLNMVTVKNSIQKDAVDKFLEVTKEVIAEMDEEYGI</sequence>
<dbReference type="CDD" id="cd05466">
    <property type="entry name" value="PBP2_LTTR_substrate"/>
    <property type="match status" value="1"/>
</dbReference>
<dbReference type="InterPro" id="IPR036388">
    <property type="entry name" value="WH-like_DNA-bd_sf"/>
</dbReference>
<evidence type="ECO:0000313" key="6">
    <source>
        <dbReference type="EMBL" id="MFD1705365.1"/>
    </source>
</evidence>
<dbReference type="InterPro" id="IPR000847">
    <property type="entry name" value="LysR_HTH_N"/>
</dbReference>
<organism evidence="6 7">
    <name type="scientific">Siminovitchia sediminis</name>
    <dbReference type="NCBI Taxonomy" id="1274353"/>
    <lineage>
        <taxon>Bacteria</taxon>
        <taxon>Bacillati</taxon>
        <taxon>Bacillota</taxon>
        <taxon>Bacilli</taxon>
        <taxon>Bacillales</taxon>
        <taxon>Bacillaceae</taxon>
        <taxon>Siminovitchia</taxon>
    </lineage>
</organism>